<evidence type="ECO:0000256" key="3">
    <source>
        <dbReference type="ARBA" id="ARBA00022801"/>
    </source>
</evidence>
<evidence type="ECO:0000256" key="5">
    <source>
        <dbReference type="ARBA" id="ARBA00022840"/>
    </source>
</evidence>
<dbReference type="EMBL" id="JBHTIH010000008">
    <property type="protein sequence ID" value="MFD0740390.1"/>
    <property type="molecule type" value="Genomic_DNA"/>
</dbReference>
<keyword evidence="1" id="KW-0547">Nucleotide-binding</keyword>
<dbReference type="SMART" id="SM00487">
    <property type="entry name" value="DEXDc"/>
    <property type="match status" value="1"/>
</dbReference>
<comment type="similarity">
    <text evidence="9">Belongs to the Lhr helicase family. Lhr-Core subfamily.</text>
</comment>
<feature type="domain" description="Helicase C-terminal" evidence="11">
    <location>
        <begin position="242"/>
        <end position="394"/>
    </location>
</feature>
<dbReference type="Pfam" id="PF08494">
    <property type="entry name" value="DEAD_assoc"/>
    <property type="match status" value="1"/>
</dbReference>
<dbReference type="InterPro" id="IPR014001">
    <property type="entry name" value="Helicase_ATP-bd"/>
</dbReference>
<evidence type="ECO:0000256" key="7">
    <source>
        <dbReference type="ARBA" id="ARBA00023204"/>
    </source>
</evidence>
<dbReference type="InterPro" id="IPR017170">
    <property type="entry name" value="Lhr-like"/>
</dbReference>
<evidence type="ECO:0000313" key="13">
    <source>
        <dbReference type="Proteomes" id="UP001597090"/>
    </source>
</evidence>
<evidence type="ECO:0000259" key="11">
    <source>
        <dbReference type="PROSITE" id="PS51194"/>
    </source>
</evidence>
<dbReference type="NCBIfam" id="TIGR04121">
    <property type="entry name" value="DEXH_lig_assoc"/>
    <property type="match status" value="1"/>
</dbReference>
<evidence type="ECO:0000313" key="12">
    <source>
        <dbReference type="EMBL" id="MFD0740390.1"/>
    </source>
</evidence>
<sequence>MDWFAARDWRPAPFQREAWRRYLAGESGLLVTPTGSGKTLAALGGPLLQALKLGDAAVRARRGVPAPPRLRLLWITPLRALATDTVRAMQVPIDGLGVPWTVAMRTGDASARDRRLARKGLSDVLVTTPESFALMLSYPDAGELLAGVRGVVVDEWHELLGNKRGVLLQLCLARLRAIAPEAPIWGLSATLGNLEQARAVLLPHAPNAAIVSAPRPRRMTVETLLPQAGERFPWAGHLGLSQLGRVAEVLQRARSSLLFTNTRAQAELWYRALQAVWLDDPATLALHHGSLDASLRGAAEAGLRDGSVRCVVATSSLDLGVDFPAVDQVLQVGSPKGMARLMQRGGRARHRPGEAGQVVGVPTHALELAEYAAARVALAHGHVESRPPPLMPLDVLAQHCVTLALGGGFEPDALLREVRGTHAYADLPDVAWQAVLDFIVRGGSALEHYPDFRRVLRDEDGIYRVHDRRIAFRHRLSIGTITSDGSVQVRYMKGGFLGSVEEAFVGRLRPRDRFQFAGRTLELVQLRDMTAYVRIAKRADGRVPRWQGGSLPMSSELGAQVEAILAGPPASPEMRALAPLLQLQSRLSALPSPATLLAEAVKSRQGWHLFLFPFAGRAVHEGLAALLALRWAREAPNTFGWAVSDYGLVLTAQAEAWPDPELLARLLSPEGLMDDLRHGVNLAELARRQFREVARVAGLLPPSLPGRAARSLRQLQASSGLLFDVLRQHDPGHVLLAQAERQVLEVQLEVRHLHAVLQRCRERTLDLHRPSSLTPLAFPLWADSIRGQLSTEDWRTRVARAAAQLERRHAPRA</sequence>
<dbReference type="PROSITE" id="PS51192">
    <property type="entry name" value="HELICASE_ATP_BIND_1"/>
    <property type="match status" value="1"/>
</dbReference>
<keyword evidence="13" id="KW-1185">Reference proteome</keyword>
<evidence type="ECO:0000259" key="10">
    <source>
        <dbReference type="PROSITE" id="PS51192"/>
    </source>
</evidence>
<reference evidence="13" key="1">
    <citation type="journal article" date="2019" name="Int. J. Syst. Evol. Microbiol.">
        <title>The Global Catalogue of Microorganisms (GCM) 10K type strain sequencing project: providing services to taxonomists for standard genome sequencing and annotation.</title>
        <authorList>
            <consortium name="The Broad Institute Genomics Platform"/>
            <consortium name="The Broad Institute Genome Sequencing Center for Infectious Disease"/>
            <person name="Wu L."/>
            <person name="Ma J."/>
        </authorList>
    </citation>
    <scope>NUCLEOTIDE SEQUENCE [LARGE SCALE GENOMIC DNA]</scope>
    <source>
        <strain evidence="13">CCUG 55491</strain>
    </source>
</reference>
<dbReference type="Gene3D" id="3.40.50.300">
    <property type="entry name" value="P-loop containing nucleotide triphosphate hydrolases"/>
    <property type="match status" value="2"/>
</dbReference>
<feature type="domain" description="Helicase ATP-binding" evidence="10">
    <location>
        <begin position="19"/>
        <end position="209"/>
    </location>
</feature>
<gene>
    <name evidence="12" type="ORF">ACFQZQ_13985</name>
</gene>
<keyword evidence="12" id="KW-0436">Ligase</keyword>
<keyword evidence="6" id="KW-0238">DNA-binding</keyword>
<dbReference type="InterPro" id="IPR052511">
    <property type="entry name" value="ATP-dep_Helicase"/>
</dbReference>
<comment type="caution">
    <text evidence="12">The sequence shown here is derived from an EMBL/GenBank/DDBJ whole genome shotgun (WGS) entry which is preliminary data.</text>
</comment>
<dbReference type="Pfam" id="PF00271">
    <property type="entry name" value="Helicase_C"/>
    <property type="match status" value="1"/>
</dbReference>
<evidence type="ECO:0000256" key="8">
    <source>
        <dbReference type="ARBA" id="ARBA00023235"/>
    </source>
</evidence>
<dbReference type="InterPro" id="IPR001650">
    <property type="entry name" value="Helicase_C-like"/>
</dbReference>
<dbReference type="RefSeq" id="WP_386813542.1">
    <property type="nucleotide sequence ID" value="NZ_JBHTIH010000008.1"/>
</dbReference>
<dbReference type="PROSITE" id="PS51194">
    <property type="entry name" value="HELICASE_CTER"/>
    <property type="match status" value="1"/>
</dbReference>
<evidence type="ECO:0000256" key="1">
    <source>
        <dbReference type="ARBA" id="ARBA00022741"/>
    </source>
</evidence>
<evidence type="ECO:0000256" key="2">
    <source>
        <dbReference type="ARBA" id="ARBA00022763"/>
    </source>
</evidence>
<dbReference type="InterPro" id="IPR027417">
    <property type="entry name" value="P-loop_NTPase"/>
</dbReference>
<keyword evidence="3" id="KW-0378">Hydrolase</keyword>
<keyword evidence="2" id="KW-0227">DNA damage</keyword>
<dbReference type="PANTHER" id="PTHR47962">
    <property type="entry name" value="ATP-DEPENDENT HELICASE LHR-RELATED-RELATED"/>
    <property type="match status" value="1"/>
</dbReference>
<accession>A0ABW2YQ69</accession>
<proteinExistence type="inferred from homology"/>
<keyword evidence="5" id="KW-0067">ATP-binding</keyword>
<dbReference type="InterPro" id="IPR045628">
    <property type="entry name" value="Lhr_WH_dom"/>
</dbReference>
<dbReference type="InterPro" id="IPR013701">
    <property type="entry name" value="Lhr-like_DEAD/DEAH_assoc"/>
</dbReference>
<dbReference type="PIRSF" id="PIRSF037307">
    <property type="entry name" value="Lhr-like_helic_prd"/>
    <property type="match status" value="1"/>
</dbReference>
<dbReference type="SMART" id="SM00490">
    <property type="entry name" value="HELICc"/>
    <property type="match status" value="1"/>
</dbReference>
<keyword evidence="8" id="KW-0413">Isomerase</keyword>
<dbReference type="InterPro" id="IPR026362">
    <property type="entry name" value="DEXH_lig_assoc"/>
</dbReference>
<dbReference type="Proteomes" id="UP001597090">
    <property type="component" value="Unassembled WGS sequence"/>
</dbReference>
<dbReference type="Pfam" id="PF00270">
    <property type="entry name" value="DEAD"/>
    <property type="match status" value="1"/>
</dbReference>
<dbReference type="InterPro" id="IPR011545">
    <property type="entry name" value="DEAD/DEAH_box_helicase_dom"/>
</dbReference>
<dbReference type="Pfam" id="PF19306">
    <property type="entry name" value="WHD_Lhr"/>
    <property type="match status" value="1"/>
</dbReference>
<dbReference type="PANTHER" id="PTHR47962:SF3">
    <property type="entry name" value="LARGE ATP-DEPENDENT HELICASE-RELATED PROTEIN"/>
    <property type="match status" value="1"/>
</dbReference>
<dbReference type="SUPFAM" id="SSF52540">
    <property type="entry name" value="P-loop containing nucleoside triphosphate hydrolases"/>
    <property type="match status" value="1"/>
</dbReference>
<evidence type="ECO:0000256" key="6">
    <source>
        <dbReference type="ARBA" id="ARBA00023125"/>
    </source>
</evidence>
<keyword evidence="7" id="KW-0234">DNA repair</keyword>
<evidence type="ECO:0000256" key="9">
    <source>
        <dbReference type="ARBA" id="ARBA00093467"/>
    </source>
</evidence>
<protein>
    <submittedName>
        <fullName evidence="12">Ligase-associated DNA damage response DEXH box helicase</fullName>
    </submittedName>
</protein>
<keyword evidence="4" id="KW-0347">Helicase</keyword>
<dbReference type="GO" id="GO:0016874">
    <property type="term" value="F:ligase activity"/>
    <property type="evidence" value="ECO:0007669"/>
    <property type="project" value="UniProtKB-KW"/>
</dbReference>
<evidence type="ECO:0000256" key="4">
    <source>
        <dbReference type="ARBA" id="ARBA00022806"/>
    </source>
</evidence>
<name>A0ABW2YQ69_9GAMM</name>
<organism evidence="12 13">
    <name type="scientific">Lysobacter koreensis</name>
    <dbReference type="NCBI Taxonomy" id="266122"/>
    <lineage>
        <taxon>Bacteria</taxon>
        <taxon>Pseudomonadati</taxon>
        <taxon>Pseudomonadota</taxon>
        <taxon>Gammaproteobacteria</taxon>
        <taxon>Lysobacterales</taxon>
        <taxon>Lysobacteraceae</taxon>
        <taxon>Lysobacter</taxon>
    </lineage>
</organism>